<proteinExistence type="predicted"/>
<feature type="domain" description="Ig-like" evidence="1">
    <location>
        <begin position="29"/>
        <end position="114"/>
    </location>
</feature>
<reference evidence="2 3" key="1">
    <citation type="submission" date="2023-10" db="EMBL/GenBank/DDBJ databases">
        <title>Genomes of two closely related lineages of the louse Polyplax serrata with different host specificities.</title>
        <authorList>
            <person name="Martinu J."/>
            <person name="Tarabai H."/>
            <person name="Stefka J."/>
            <person name="Hypsa V."/>
        </authorList>
    </citation>
    <scope>NUCLEOTIDE SEQUENCE [LARGE SCALE GENOMIC DNA]</scope>
    <source>
        <strain evidence="2">HR10_N</strain>
    </source>
</reference>
<dbReference type="AlphaFoldDB" id="A0AAN8P1R6"/>
<dbReference type="Pfam" id="PF13927">
    <property type="entry name" value="Ig_3"/>
    <property type="match status" value="1"/>
</dbReference>
<dbReference type="InterPro" id="IPR013783">
    <property type="entry name" value="Ig-like_fold"/>
</dbReference>
<accession>A0AAN8P1R6</accession>
<dbReference type="Gene3D" id="2.60.40.10">
    <property type="entry name" value="Immunoglobulins"/>
    <property type="match status" value="1"/>
</dbReference>
<sequence length="138" mass="15522">MWSSGAALSLSFVPPERISVIDEKGHHIPNYMMGPYNEGSTIEITCVATGGRPTPRVSWWMENALIDDQYEQVSPRTVKNVLRLENLGRHYLNVVFTCQATNNNLIAPISSAITVDINREYILVVVMFLLCATLPWEI</sequence>
<dbReference type="Proteomes" id="UP001372834">
    <property type="component" value="Unassembled WGS sequence"/>
</dbReference>
<dbReference type="InterPro" id="IPR036179">
    <property type="entry name" value="Ig-like_dom_sf"/>
</dbReference>
<dbReference type="InterPro" id="IPR007110">
    <property type="entry name" value="Ig-like_dom"/>
</dbReference>
<dbReference type="EMBL" id="JAWJWE010000003">
    <property type="protein sequence ID" value="KAK6639069.1"/>
    <property type="molecule type" value="Genomic_DNA"/>
</dbReference>
<gene>
    <name evidence="2" type="ORF">RUM43_007339</name>
</gene>
<evidence type="ECO:0000313" key="2">
    <source>
        <dbReference type="EMBL" id="KAK6639069.1"/>
    </source>
</evidence>
<comment type="caution">
    <text evidence="2">The sequence shown here is derived from an EMBL/GenBank/DDBJ whole genome shotgun (WGS) entry which is preliminary data.</text>
</comment>
<dbReference type="SUPFAM" id="SSF48726">
    <property type="entry name" value="Immunoglobulin"/>
    <property type="match status" value="1"/>
</dbReference>
<dbReference type="PROSITE" id="PS50835">
    <property type="entry name" value="IG_LIKE"/>
    <property type="match status" value="1"/>
</dbReference>
<name>A0AAN8P1R6_POLSC</name>
<dbReference type="PANTHER" id="PTHR23278:SF30">
    <property type="entry name" value="SIDESTEP VIII, ISOFORM B"/>
    <property type="match status" value="1"/>
</dbReference>
<evidence type="ECO:0000313" key="3">
    <source>
        <dbReference type="Proteomes" id="UP001372834"/>
    </source>
</evidence>
<protein>
    <recommendedName>
        <fullName evidence="1">Ig-like domain-containing protein</fullName>
    </recommendedName>
</protein>
<organism evidence="2 3">
    <name type="scientific">Polyplax serrata</name>
    <name type="common">Common mouse louse</name>
    <dbReference type="NCBI Taxonomy" id="468196"/>
    <lineage>
        <taxon>Eukaryota</taxon>
        <taxon>Metazoa</taxon>
        <taxon>Ecdysozoa</taxon>
        <taxon>Arthropoda</taxon>
        <taxon>Hexapoda</taxon>
        <taxon>Insecta</taxon>
        <taxon>Pterygota</taxon>
        <taxon>Neoptera</taxon>
        <taxon>Paraneoptera</taxon>
        <taxon>Psocodea</taxon>
        <taxon>Troctomorpha</taxon>
        <taxon>Phthiraptera</taxon>
        <taxon>Anoplura</taxon>
        <taxon>Polyplacidae</taxon>
        <taxon>Polyplax</taxon>
    </lineage>
</organism>
<dbReference type="PANTHER" id="PTHR23278">
    <property type="entry name" value="SIDESTEP PROTEIN"/>
    <property type="match status" value="1"/>
</dbReference>
<evidence type="ECO:0000259" key="1">
    <source>
        <dbReference type="PROSITE" id="PS50835"/>
    </source>
</evidence>